<evidence type="ECO:0000256" key="3">
    <source>
        <dbReference type="RuleBase" id="RU361183"/>
    </source>
</evidence>
<reference evidence="5 6" key="1">
    <citation type="submission" date="2013-05" db="EMBL/GenBank/DDBJ databases">
        <title>Draft genome of the parasitic nematode Anyclostoma ceylanicum.</title>
        <authorList>
            <person name="Mitreva M."/>
        </authorList>
    </citation>
    <scope>NUCLEOTIDE SEQUENCE [LARGE SCALE GENOMIC DNA]</scope>
</reference>
<keyword evidence="2 3" id="KW-0482">Metalloprotease</keyword>
<evidence type="ECO:0000313" key="6">
    <source>
        <dbReference type="Proteomes" id="UP000054495"/>
    </source>
</evidence>
<dbReference type="InterPro" id="IPR006026">
    <property type="entry name" value="Peptidase_Metallo"/>
</dbReference>
<keyword evidence="6" id="KW-1185">Reference proteome</keyword>
<keyword evidence="2 3" id="KW-0378">Hydrolase</keyword>
<dbReference type="PRINTS" id="PR00480">
    <property type="entry name" value="ASTACIN"/>
</dbReference>
<dbReference type="GO" id="GO:0004222">
    <property type="term" value="F:metalloendopeptidase activity"/>
    <property type="evidence" value="ECO:0007669"/>
    <property type="project" value="UniProtKB-UniRule"/>
</dbReference>
<dbReference type="PANTHER" id="PTHR10127">
    <property type="entry name" value="DISCOIDIN, CUB, EGF, LAMININ , AND ZINC METALLOPROTEASE DOMAIN CONTAINING"/>
    <property type="match status" value="1"/>
</dbReference>
<dbReference type="SUPFAM" id="SSF55486">
    <property type="entry name" value="Metalloproteases ('zincins'), catalytic domain"/>
    <property type="match status" value="1"/>
</dbReference>
<feature type="binding site" evidence="2">
    <location>
        <position position="116"/>
    </location>
    <ligand>
        <name>Zn(2+)</name>
        <dbReference type="ChEBI" id="CHEBI:29105"/>
        <note>catalytic</note>
    </ligand>
</feature>
<dbReference type="Pfam" id="PF01400">
    <property type="entry name" value="Astacin"/>
    <property type="match status" value="2"/>
</dbReference>
<feature type="binding site" evidence="2">
    <location>
        <position position="122"/>
    </location>
    <ligand>
        <name>Zn(2+)</name>
        <dbReference type="ChEBI" id="CHEBI:29105"/>
        <note>catalytic</note>
    </ligand>
</feature>
<dbReference type="Gene3D" id="3.40.390.10">
    <property type="entry name" value="Collagenase (Catalytic Domain)"/>
    <property type="match status" value="2"/>
</dbReference>
<keyword evidence="2 3" id="KW-0862">Zinc</keyword>
<dbReference type="InterPro" id="IPR001506">
    <property type="entry name" value="Peptidase_M12A"/>
</dbReference>
<organism evidence="5 6">
    <name type="scientific">Ancylostoma ceylanicum</name>
    <dbReference type="NCBI Taxonomy" id="53326"/>
    <lineage>
        <taxon>Eukaryota</taxon>
        <taxon>Metazoa</taxon>
        <taxon>Ecdysozoa</taxon>
        <taxon>Nematoda</taxon>
        <taxon>Chromadorea</taxon>
        <taxon>Rhabditida</taxon>
        <taxon>Rhabditina</taxon>
        <taxon>Rhabditomorpha</taxon>
        <taxon>Strongyloidea</taxon>
        <taxon>Ancylostomatidae</taxon>
        <taxon>Ancylostomatinae</taxon>
        <taxon>Ancylostoma</taxon>
    </lineage>
</organism>
<protein>
    <recommendedName>
        <fullName evidence="3">Metalloendopeptidase</fullName>
        <ecNumber evidence="3">3.4.24.-</ecNumber>
    </recommendedName>
</protein>
<dbReference type="GO" id="GO:0008270">
    <property type="term" value="F:zinc ion binding"/>
    <property type="evidence" value="ECO:0007669"/>
    <property type="project" value="UniProtKB-UniRule"/>
</dbReference>
<comment type="caution">
    <text evidence="2">Lacks conserved residue(s) required for the propagation of feature annotation.</text>
</comment>
<keyword evidence="2 3" id="KW-0479">Metal-binding</keyword>
<keyword evidence="2 3" id="KW-0645">Protease</keyword>
<dbReference type="InterPro" id="IPR024079">
    <property type="entry name" value="MetalloPept_cat_dom_sf"/>
</dbReference>
<dbReference type="SMART" id="SM00235">
    <property type="entry name" value="ZnMc"/>
    <property type="match status" value="1"/>
</dbReference>
<dbReference type="AlphaFoldDB" id="A0A0D6MCQ6"/>
<evidence type="ECO:0000256" key="2">
    <source>
        <dbReference type="PROSITE-ProRule" id="PRU01211"/>
    </source>
</evidence>
<feature type="binding site" evidence="2">
    <location>
        <position position="112"/>
    </location>
    <ligand>
        <name>Zn(2+)</name>
        <dbReference type="ChEBI" id="CHEBI:29105"/>
        <note>catalytic</note>
    </ligand>
</feature>
<dbReference type="PROSITE" id="PS51864">
    <property type="entry name" value="ASTACIN"/>
    <property type="match status" value="1"/>
</dbReference>
<dbReference type="Proteomes" id="UP000054495">
    <property type="component" value="Unassembled WGS sequence"/>
</dbReference>
<gene>
    <name evidence="5" type="ORF">ANCCEY_01620</name>
</gene>
<dbReference type="GO" id="GO:0006508">
    <property type="term" value="P:proteolysis"/>
    <property type="evidence" value="ECO:0007669"/>
    <property type="project" value="UniProtKB-KW"/>
</dbReference>
<keyword evidence="1" id="KW-1015">Disulfide bond</keyword>
<comment type="cofactor">
    <cofactor evidence="2 3">
        <name>Zn(2+)</name>
        <dbReference type="ChEBI" id="CHEBI:29105"/>
    </cofactor>
    <text evidence="2 3">Binds 1 zinc ion per subunit.</text>
</comment>
<sequence length="333" mass="37854">MFACLSIKRLSRLQITMKTIGIILLLLVYVSEAALGRTAENNMRHNRLARKSNSRVGSVKVINYQFHDKFNRNAILVRGNQIEDYDCSFTPNPRGGDHWLSIGCGYFGGAAHEVGHALGLAHTHSRYDRNAYVEVDWNNVKKEFDNQYQDWNQQDYEVTTDFFERNVPLDIEKIEGQNYKKEYGTNLTKEKDHYGVPYDYGSIMHYGTNDENPPLIPTDVDHKRTMGSQFISFTDLLEVNTRHNCIEKCPTDDERTVTCEYEGFPNPKNCSVCVCPSGYGGQSCGEMSAPNTTIQIEIEGISDNLKTYGCGYAAVEIKTQADQRLTGYSPYQR</sequence>
<accession>A0A0D6MCQ6</accession>
<feature type="domain" description="Peptidase M12A" evidence="4">
    <location>
        <begin position="101"/>
        <end position="250"/>
    </location>
</feature>
<evidence type="ECO:0000259" key="4">
    <source>
        <dbReference type="PROSITE" id="PS51864"/>
    </source>
</evidence>
<proteinExistence type="predicted"/>
<name>A0A0D6MCQ6_9BILA</name>
<dbReference type="EC" id="3.4.24.-" evidence="3"/>
<feature type="active site" evidence="2">
    <location>
        <position position="113"/>
    </location>
</feature>
<evidence type="ECO:0000313" key="5">
    <source>
        <dbReference type="EMBL" id="EPB79327.1"/>
    </source>
</evidence>
<dbReference type="EMBL" id="KE124796">
    <property type="protein sequence ID" value="EPB79327.1"/>
    <property type="molecule type" value="Genomic_DNA"/>
</dbReference>
<dbReference type="PANTHER" id="PTHR10127:SF831">
    <property type="entry name" value="ZINC METALLOPROTEINASE NAS-37"/>
    <property type="match status" value="1"/>
</dbReference>
<evidence type="ECO:0000256" key="1">
    <source>
        <dbReference type="ARBA" id="ARBA00023157"/>
    </source>
</evidence>